<dbReference type="PANTHER" id="PTHR14136">
    <property type="entry name" value="BTB_POZ DOMAIN-CONTAINING PROTEIN KCTD9"/>
    <property type="match status" value="1"/>
</dbReference>
<dbReference type="Pfam" id="PF00805">
    <property type="entry name" value="Pentapeptide"/>
    <property type="match status" value="3"/>
</dbReference>
<organism evidence="2">
    <name type="scientific">Candidatus Kentrum sp. LFY</name>
    <dbReference type="NCBI Taxonomy" id="2126342"/>
    <lineage>
        <taxon>Bacteria</taxon>
        <taxon>Pseudomonadati</taxon>
        <taxon>Pseudomonadota</taxon>
        <taxon>Gammaproteobacteria</taxon>
        <taxon>Candidatus Kentrum</taxon>
    </lineage>
</organism>
<keyword evidence="1" id="KW-0812">Transmembrane</keyword>
<protein>
    <submittedName>
        <fullName evidence="2">Pentapeptide repeat-containing protein</fullName>
    </submittedName>
</protein>
<feature type="transmembrane region" description="Helical" evidence="1">
    <location>
        <begin position="147"/>
        <end position="164"/>
    </location>
</feature>
<evidence type="ECO:0000313" key="2">
    <source>
        <dbReference type="EMBL" id="VFK24776.1"/>
    </source>
</evidence>
<accession>A0A450X673</accession>
<sequence>MTHDYSQQKLRGRDFRDLDLRGARFTGADLRGADFAGARFGKTLRGGTATVLLSLLIGVVAGLLDGFAGFFLMAAIDEILETVQGTDTARHSGELILWTVVSAAGMVSILLFFLWRSGISGLFMSMGVIMALALALALALAVSVAGVLAGAVFLLPAVFIAWRIRKEDPLFAGLQQWGLWLGSLGGTDFRAANLAAANFRDADLKHVRLAGAASLQGTDFRGARNLKLAYAKGTPLENPAVRELLASGQGQGNSYAALHLQGANLSGARLAGADLTEANLSDADLTGTDLSGARLVKTQLIGADLRGARLTGACIQAWNIDKTVDLQAIDCHHVFLEMGNKSRQPPSGAFQEGEFSKLFQEVTETMDFLVETKLELAALRRAIAKLREQEGNEGLEVQGVERKEDAMVVHVAAFPEIDRERIHAQALREKQLEMKLLLEAEHKAREFEAKFLMEERHSNVLEDILDKSLQRPIHVNAQGGNAVTNDRSQTITGSTIMGSTLNQGDIHGRLTQLAGNMSALPTTGAGAETELKELLTRLAEELNKVPKEKARDAEDVTDMVERTMEDAGKGKPSRLEATLNNLRESARSLDNSAVVQTVSEIARLLGG</sequence>
<keyword evidence="1" id="KW-1133">Transmembrane helix</keyword>
<dbReference type="InterPro" id="IPR051082">
    <property type="entry name" value="Pentapeptide-BTB/POZ_domain"/>
</dbReference>
<gene>
    <name evidence="2" type="ORF">BECKLFY1418C_GA0070996_11932</name>
</gene>
<feature type="transmembrane region" description="Helical" evidence="1">
    <location>
        <begin position="49"/>
        <end position="75"/>
    </location>
</feature>
<dbReference type="InterPro" id="IPR001646">
    <property type="entry name" value="5peptide_repeat"/>
</dbReference>
<dbReference type="PANTHER" id="PTHR14136:SF17">
    <property type="entry name" value="BTB_POZ DOMAIN-CONTAINING PROTEIN KCTD9"/>
    <property type="match status" value="1"/>
</dbReference>
<dbReference type="SUPFAM" id="SSF141571">
    <property type="entry name" value="Pentapeptide repeat-like"/>
    <property type="match status" value="1"/>
</dbReference>
<dbReference type="EMBL" id="CAADFN010000193">
    <property type="protein sequence ID" value="VFK24776.1"/>
    <property type="molecule type" value="Genomic_DNA"/>
</dbReference>
<name>A0A450X673_9GAMM</name>
<reference evidence="2" key="1">
    <citation type="submission" date="2019-02" db="EMBL/GenBank/DDBJ databases">
        <authorList>
            <person name="Gruber-Vodicka R. H."/>
            <person name="Seah K. B. B."/>
        </authorList>
    </citation>
    <scope>NUCLEOTIDE SEQUENCE</scope>
    <source>
        <strain evidence="2">BECK_BY7</strain>
    </source>
</reference>
<proteinExistence type="predicted"/>
<dbReference type="AlphaFoldDB" id="A0A450X673"/>
<keyword evidence="1" id="KW-0472">Membrane</keyword>
<feature type="transmembrane region" description="Helical" evidence="1">
    <location>
        <begin position="95"/>
        <end position="115"/>
    </location>
</feature>
<dbReference type="Gene3D" id="2.160.20.80">
    <property type="entry name" value="E3 ubiquitin-protein ligase SopA"/>
    <property type="match status" value="3"/>
</dbReference>
<evidence type="ECO:0000256" key="1">
    <source>
        <dbReference type="SAM" id="Phobius"/>
    </source>
</evidence>